<dbReference type="Proteomes" id="UP000765160">
    <property type="component" value="Unassembled WGS sequence"/>
</dbReference>
<dbReference type="PANTHER" id="PTHR30502:SF0">
    <property type="entry name" value="PHOSPHOENOLPYRUVATE CARBOXYLASE FAMILY PROTEIN"/>
    <property type="match status" value="1"/>
</dbReference>
<dbReference type="InterPro" id="IPR050251">
    <property type="entry name" value="HpcH-HpaI_aldolase"/>
</dbReference>
<comment type="similarity">
    <text evidence="1">Belongs to the HpcH/HpaI aldolase family.</text>
</comment>
<accession>A0ABX1ETC2</accession>
<comment type="caution">
    <text evidence="5">The sequence shown here is derived from an EMBL/GenBank/DDBJ whole genome shotgun (WGS) entry which is preliminary data.</text>
</comment>
<keyword evidence="2" id="KW-0479">Metal-binding</keyword>
<dbReference type="InterPro" id="IPR040442">
    <property type="entry name" value="Pyrv_kinase-like_dom_sf"/>
</dbReference>
<name>A0ABX1ETC2_9PROT</name>
<evidence type="ECO:0000256" key="3">
    <source>
        <dbReference type="ARBA" id="ARBA00023239"/>
    </source>
</evidence>
<dbReference type="SUPFAM" id="SSF51621">
    <property type="entry name" value="Phosphoenolpyruvate/pyruvate domain"/>
    <property type="match status" value="1"/>
</dbReference>
<proteinExistence type="inferred from homology"/>
<evidence type="ECO:0000256" key="2">
    <source>
        <dbReference type="ARBA" id="ARBA00022723"/>
    </source>
</evidence>
<protein>
    <recommendedName>
        <fullName evidence="4">HpcH/HpaI aldolase/citrate lyase domain-containing protein</fullName>
    </recommendedName>
</protein>
<dbReference type="RefSeq" id="WP_168047251.1">
    <property type="nucleotide sequence ID" value="NZ_JAATJR010000001.1"/>
</dbReference>
<evidence type="ECO:0000313" key="6">
    <source>
        <dbReference type="Proteomes" id="UP000765160"/>
    </source>
</evidence>
<feature type="domain" description="HpcH/HpaI aldolase/citrate lyase" evidence="4">
    <location>
        <begin position="18"/>
        <end position="235"/>
    </location>
</feature>
<evidence type="ECO:0000259" key="4">
    <source>
        <dbReference type="Pfam" id="PF03328"/>
    </source>
</evidence>
<dbReference type="InterPro" id="IPR005000">
    <property type="entry name" value="Aldolase/citrate-lyase_domain"/>
</dbReference>
<dbReference type="EMBL" id="JAAVTX010000001">
    <property type="protein sequence ID" value="NKE43876.1"/>
    <property type="molecule type" value="Genomic_DNA"/>
</dbReference>
<dbReference type="PANTHER" id="PTHR30502">
    <property type="entry name" value="2-KETO-3-DEOXY-L-RHAMNONATE ALDOLASE"/>
    <property type="match status" value="1"/>
</dbReference>
<evidence type="ECO:0000313" key="5">
    <source>
        <dbReference type="EMBL" id="NKE43876.1"/>
    </source>
</evidence>
<reference evidence="5 6" key="1">
    <citation type="submission" date="2020-03" db="EMBL/GenBank/DDBJ databases">
        <title>Roseomonas selenitidurans sp. nov. isolated from soil.</title>
        <authorList>
            <person name="Liu H."/>
        </authorList>
    </citation>
    <scope>NUCLEOTIDE SEQUENCE [LARGE SCALE GENOMIC DNA]</scope>
    <source>
        <strain evidence="5 6">JCM 15073</strain>
    </source>
</reference>
<evidence type="ECO:0000256" key="1">
    <source>
        <dbReference type="ARBA" id="ARBA00005568"/>
    </source>
</evidence>
<dbReference type="InterPro" id="IPR015813">
    <property type="entry name" value="Pyrv/PenolPyrv_kinase-like_dom"/>
</dbReference>
<dbReference type="Gene3D" id="3.20.20.60">
    <property type="entry name" value="Phosphoenolpyruvate-binding domains"/>
    <property type="match status" value="1"/>
</dbReference>
<sequence>MTDRPSFKARLRGDKTLYGFFVGIPSPATVEVAGWSGFDFVIIDTEHGGAGLETLEHMLRAAAASGIAALVRVPRGGADDILHVLDLGADGIMVPHVTSAEVAARIVQHSYYPPLGRRGISTLSRAARHGTGDGATMLREQAGRTTVIAMIEDAEALGQVGAIARVPGVDALFVGPNDLASSMGHLGNLAHPEVTGAVTRIREELAAMPDGPAFATIARAAPQARELASQGARMICFNTTNILVNALRTLRTDLHA</sequence>
<keyword evidence="6" id="KW-1185">Reference proteome</keyword>
<gene>
    <name evidence="5" type="ORF">HB662_03735</name>
</gene>
<dbReference type="Pfam" id="PF03328">
    <property type="entry name" value="HpcH_HpaI"/>
    <property type="match status" value="1"/>
</dbReference>
<keyword evidence="3" id="KW-0456">Lyase</keyword>
<organism evidence="5 6">
    <name type="scientific">Falsiroseomonas frigidaquae</name>
    <dbReference type="NCBI Taxonomy" id="487318"/>
    <lineage>
        <taxon>Bacteria</taxon>
        <taxon>Pseudomonadati</taxon>
        <taxon>Pseudomonadota</taxon>
        <taxon>Alphaproteobacteria</taxon>
        <taxon>Acetobacterales</taxon>
        <taxon>Roseomonadaceae</taxon>
        <taxon>Falsiroseomonas</taxon>
    </lineage>
</organism>